<dbReference type="InterPro" id="IPR051735">
    <property type="entry name" value="CFEM_domain"/>
</dbReference>
<comment type="similarity">
    <text evidence="3">Belongs to the RBT5 family.</text>
</comment>
<keyword evidence="20" id="KW-1185">Reference proteome</keyword>
<feature type="compositionally biased region" description="Acidic residues" evidence="16">
    <location>
        <begin position="152"/>
        <end position="162"/>
    </location>
</feature>
<keyword evidence="6 15" id="KW-0349">Heme</keyword>
<dbReference type="EMBL" id="JAZAVK010000063">
    <property type="protein sequence ID" value="KAK7426625.1"/>
    <property type="molecule type" value="Genomic_DNA"/>
</dbReference>
<evidence type="ECO:0000256" key="13">
    <source>
        <dbReference type="ARBA" id="ARBA00023180"/>
    </source>
</evidence>
<evidence type="ECO:0000256" key="10">
    <source>
        <dbReference type="ARBA" id="ARBA00023004"/>
    </source>
</evidence>
<comment type="subcellular location">
    <subcellularLocation>
        <location evidence="1">Cell membrane</location>
        <topology evidence="1">Lipid-anchor</topology>
        <topology evidence="1">GPI-anchor</topology>
    </subcellularLocation>
    <subcellularLocation>
        <location evidence="2">Secreted</location>
    </subcellularLocation>
</comment>
<evidence type="ECO:0000256" key="2">
    <source>
        <dbReference type="ARBA" id="ARBA00004613"/>
    </source>
</evidence>
<keyword evidence="12 15" id="KW-1015">Disulfide bond</keyword>
<feature type="domain" description="CFEM" evidence="18">
    <location>
        <begin position="1"/>
        <end position="111"/>
    </location>
</feature>
<reference evidence="19 20" key="1">
    <citation type="journal article" date="2025" name="Microbiol. Resour. Announc.">
        <title>Draft genome sequences for Neonectria magnoliae and Neonectria punicea, canker pathogens of Liriodendron tulipifera and Acer saccharum in West Virginia.</title>
        <authorList>
            <person name="Petronek H.M."/>
            <person name="Kasson M.T."/>
            <person name="Metheny A.M."/>
            <person name="Stauder C.M."/>
            <person name="Lovett B."/>
            <person name="Lynch S.C."/>
            <person name="Garnas J.R."/>
            <person name="Kasson L.R."/>
            <person name="Stajich J.E."/>
        </authorList>
    </citation>
    <scope>NUCLEOTIDE SEQUENCE [LARGE SCALE GENOMIC DNA]</scope>
    <source>
        <strain evidence="19 20">NRRL 64651</strain>
    </source>
</reference>
<dbReference type="PANTHER" id="PTHR37928:SF2">
    <property type="entry name" value="GPI ANCHORED CFEM DOMAIN PROTEIN (AFU_ORTHOLOGUE AFUA_6G10580)"/>
    <property type="match status" value="1"/>
</dbReference>
<evidence type="ECO:0000256" key="11">
    <source>
        <dbReference type="ARBA" id="ARBA00023136"/>
    </source>
</evidence>
<dbReference type="InterPro" id="IPR008427">
    <property type="entry name" value="Extracellular_membr_CFEM_dom"/>
</dbReference>
<accession>A0ABR1HZG0</accession>
<keyword evidence="13" id="KW-0325">Glycoprotein</keyword>
<evidence type="ECO:0000259" key="18">
    <source>
        <dbReference type="PROSITE" id="PS52012"/>
    </source>
</evidence>
<evidence type="ECO:0000256" key="5">
    <source>
        <dbReference type="ARBA" id="ARBA00022525"/>
    </source>
</evidence>
<evidence type="ECO:0000313" key="19">
    <source>
        <dbReference type="EMBL" id="KAK7426625.1"/>
    </source>
</evidence>
<evidence type="ECO:0000256" key="6">
    <source>
        <dbReference type="ARBA" id="ARBA00022617"/>
    </source>
</evidence>
<dbReference type="SMART" id="SM00747">
    <property type="entry name" value="CFEM"/>
    <property type="match status" value="1"/>
</dbReference>
<evidence type="ECO:0000256" key="17">
    <source>
        <dbReference type="SAM" id="SignalP"/>
    </source>
</evidence>
<evidence type="ECO:0000256" key="7">
    <source>
        <dbReference type="ARBA" id="ARBA00022622"/>
    </source>
</evidence>
<evidence type="ECO:0000256" key="16">
    <source>
        <dbReference type="SAM" id="MobiDB-lite"/>
    </source>
</evidence>
<evidence type="ECO:0000313" key="20">
    <source>
        <dbReference type="Proteomes" id="UP001498421"/>
    </source>
</evidence>
<evidence type="ECO:0000256" key="15">
    <source>
        <dbReference type="PROSITE-ProRule" id="PRU01356"/>
    </source>
</evidence>
<keyword evidence="9 17" id="KW-0732">Signal</keyword>
<keyword evidence="7" id="KW-0336">GPI-anchor</keyword>
<name>A0ABR1HZG0_9HYPO</name>
<dbReference type="Pfam" id="PF05730">
    <property type="entry name" value="CFEM"/>
    <property type="match status" value="1"/>
</dbReference>
<keyword evidence="14" id="KW-0449">Lipoprotein</keyword>
<keyword evidence="5" id="KW-0964">Secreted</keyword>
<protein>
    <recommendedName>
        <fullName evidence="18">CFEM domain-containing protein</fullName>
    </recommendedName>
</protein>
<sequence>MKYAFVALALAAAARAQSRDDIPKCALDCLDEGIESETSCSTTDYACVCKDFSKVQTAATSCVIDACGADVAVNDVLPAVQALCKAIESGGGGESSAAKTSAAETSAAETSAVEETSSAAAETTSAAAETTTEAAEPTTTEAAETTTTTSEAVEETTSEAVEETTTAAAPPASTPNASTPGASEPTETGAAAALGSIGGLAMLVLAAFAL</sequence>
<evidence type="ECO:0000256" key="12">
    <source>
        <dbReference type="ARBA" id="ARBA00023157"/>
    </source>
</evidence>
<comment type="caution">
    <text evidence="15">Lacks conserved residue(s) required for the propagation of feature annotation.</text>
</comment>
<evidence type="ECO:0000256" key="9">
    <source>
        <dbReference type="ARBA" id="ARBA00022729"/>
    </source>
</evidence>
<evidence type="ECO:0000256" key="4">
    <source>
        <dbReference type="ARBA" id="ARBA00022475"/>
    </source>
</evidence>
<feature type="disulfide bond" evidence="15">
    <location>
        <begin position="40"/>
        <end position="47"/>
    </location>
</feature>
<keyword evidence="10 15" id="KW-0408">Iron</keyword>
<evidence type="ECO:0000256" key="1">
    <source>
        <dbReference type="ARBA" id="ARBA00004609"/>
    </source>
</evidence>
<gene>
    <name evidence="19" type="ORF">QQZ08_006803</name>
</gene>
<feature type="compositionally biased region" description="Low complexity" evidence="16">
    <location>
        <begin position="163"/>
        <end position="180"/>
    </location>
</feature>
<feature type="compositionally biased region" description="Low complexity" evidence="16">
    <location>
        <begin position="95"/>
        <end position="151"/>
    </location>
</feature>
<feature type="binding site" description="axial binding residue" evidence="15">
    <location>
        <position position="44"/>
    </location>
    <ligand>
        <name>heme</name>
        <dbReference type="ChEBI" id="CHEBI:30413"/>
    </ligand>
    <ligandPart>
        <name>Fe</name>
        <dbReference type="ChEBI" id="CHEBI:18248"/>
    </ligandPart>
</feature>
<proteinExistence type="inferred from homology"/>
<evidence type="ECO:0000256" key="14">
    <source>
        <dbReference type="ARBA" id="ARBA00023288"/>
    </source>
</evidence>
<dbReference type="PROSITE" id="PS52012">
    <property type="entry name" value="CFEM"/>
    <property type="match status" value="1"/>
</dbReference>
<keyword evidence="4" id="KW-1003">Cell membrane</keyword>
<keyword evidence="8 15" id="KW-0479">Metal-binding</keyword>
<feature type="signal peptide" evidence="17">
    <location>
        <begin position="1"/>
        <end position="16"/>
    </location>
</feature>
<dbReference type="PANTHER" id="PTHR37928">
    <property type="entry name" value="CFEM DOMAIN PROTEIN (AFU_ORTHOLOGUE AFUA_6G14090)"/>
    <property type="match status" value="1"/>
</dbReference>
<evidence type="ECO:0000256" key="8">
    <source>
        <dbReference type="ARBA" id="ARBA00022723"/>
    </source>
</evidence>
<evidence type="ECO:0000256" key="3">
    <source>
        <dbReference type="ARBA" id="ARBA00010031"/>
    </source>
</evidence>
<feature type="region of interest" description="Disordered" evidence="16">
    <location>
        <begin position="89"/>
        <end position="187"/>
    </location>
</feature>
<comment type="caution">
    <text evidence="19">The sequence shown here is derived from an EMBL/GenBank/DDBJ whole genome shotgun (WGS) entry which is preliminary data.</text>
</comment>
<feature type="chain" id="PRO_5045594120" description="CFEM domain-containing protein" evidence="17">
    <location>
        <begin position="17"/>
        <end position="210"/>
    </location>
</feature>
<dbReference type="Proteomes" id="UP001498421">
    <property type="component" value="Unassembled WGS sequence"/>
</dbReference>
<keyword evidence="11" id="KW-0472">Membrane</keyword>
<organism evidence="19 20">
    <name type="scientific">Neonectria magnoliae</name>
    <dbReference type="NCBI Taxonomy" id="2732573"/>
    <lineage>
        <taxon>Eukaryota</taxon>
        <taxon>Fungi</taxon>
        <taxon>Dikarya</taxon>
        <taxon>Ascomycota</taxon>
        <taxon>Pezizomycotina</taxon>
        <taxon>Sordariomycetes</taxon>
        <taxon>Hypocreomycetidae</taxon>
        <taxon>Hypocreales</taxon>
        <taxon>Nectriaceae</taxon>
        <taxon>Neonectria</taxon>
    </lineage>
</organism>